<gene>
    <name evidence="12" type="ORF">HPB51_015373</name>
</gene>
<dbReference type="PANTHER" id="PTHR11157:SF69">
    <property type="entry name" value="ELONGATION OF VERY LONG CHAIN FATTY ACIDS PROTEIN 7"/>
    <property type="match status" value="1"/>
</dbReference>
<dbReference type="EMBL" id="JABSTU010000007">
    <property type="protein sequence ID" value="KAH8026024.1"/>
    <property type="molecule type" value="Genomic_DNA"/>
</dbReference>
<evidence type="ECO:0000256" key="3">
    <source>
        <dbReference type="ARBA" id="ARBA00022679"/>
    </source>
</evidence>
<reference evidence="12" key="2">
    <citation type="submission" date="2021-09" db="EMBL/GenBank/DDBJ databases">
        <authorList>
            <person name="Jia N."/>
            <person name="Wang J."/>
            <person name="Shi W."/>
            <person name="Du L."/>
            <person name="Sun Y."/>
            <person name="Zhan W."/>
            <person name="Jiang J."/>
            <person name="Wang Q."/>
            <person name="Zhang B."/>
            <person name="Ji P."/>
            <person name="Sakyi L.B."/>
            <person name="Cui X."/>
            <person name="Yuan T."/>
            <person name="Jiang B."/>
            <person name="Yang W."/>
            <person name="Lam T.T.-Y."/>
            <person name="Chang Q."/>
            <person name="Ding S."/>
            <person name="Wang X."/>
            <person name="Zhu J."/>
            <person name="Ruan X."/>
            <person name="Zhao L."/>
            <person name="Wei J."/>
            <person name="Que T."/>
            <person name="Du C."/>
            <person name="Cheng J."/>
            <person name="Dai P."/>
            <person name="Han X."/>
            <person name="Huang E."/>
            <person name="Gao Y."/>
            <person name="Liu J."/>
            <person name="Shao H."/>
            <person name="Ye R."/>
            <person name="Li L."/>
            <person name="Wei W."/>
            <person name="Wang X."/>
            <person name="Wang C."/>
            <person name="Huo Q."/>
            <person name="Li W."/>
            <person name="Guo W."/>
            <person name="Chen H."/>
            <person name="Chen S."/>
            <person name="Zhou L."/>
            <person name="Zhou L."/>
            <person name="Ni X."/>
            <person name="Tian J."/>
            <person name="Zhou Y."/>
            <person name="Sheng Y."/>
            <person name="Liu T."/>
            <person name="Pan Y."/>
            <person name="Xia L."/>
            <person name="Li J."/>
            <person name="Zhao F."/>
            <person name="Cao W."/>
        </authorList>
    </citation>
    <scope>NUCLEOTIDE SEQUENCE</scope>
    <source>
        <strain evidence="12">Rmic-2018</strain>
        <tissue evidence="12">Larvae</tissue>
    </source>
</reference>
<protein>
    <recommendedName>
        <fullName evidence="10">Elongation of very long chain fatty acids protein</fullName>
        <ecNumber evidence="10">2.3.1.199</ecNumber>
    </recommendedName>
    <alternativeName>
        <fullName evidence="10">Very-long-chain 3-oxoacyl-CoA synthase</fullName>
    </alternativeName>
</protein>
<keyword evidence="7 10" id="KW-0443">Lipid metabolism</keyword>
<dbReference type="InterPro" id="IPR002076">
    <property type="entry name" value="ELO_fam"/>
</dbReference>
<feature type="transmembrane region" description="Helical" evidence="10">
    <location>
        <begin position="114"/>
        <end position="133"/>
    </location>
</feature>
<keyword evidence="5 10" id="KW-0276">Fatty acid metabolism</keyword>
<evidence type="ECO:0000256" key="9">
    <source>
        <dbReference type="ARBA" id="ARBA00023160"/>
    </source>
</evidence>
<keyword evidence="9 10" id="KW-0275">Fatty acid biosynthesis</keyword>
<evidence type="ECO:0000313" key="12">
    <source>
        <dbReference type="EMBL" id="KAH8026024.1"/>
    </source>
</evidence>
<evidence type="ECO:0000313" key="13">
    <source>
        <dbReference type="Proteomes" id="UP000821866"/>
    </source>
</evidence>
<evidence type="ECO:0000256" key="10">
    <source>
        <dbReference type="RuleBase" id="RU361115"/>
    </source>
</evidence>
<evidence type="ECO:0000256" key="1">
    <source>
        <dbReference type="ARBA" id="ARBA00004141"/>
    </source>
</evidence>
<comment type="similarity">
    <text evidence="10">Belongs to the ELO family.</text>
</comment>
<dbReference type="GO" id="GO:0042761">
    <property type="term" value="P:very long-chain fatty acid biosynthetic process"/>
    <property type="evidence" value="ECO:0007669"/>
    <property type="project" value="TreeGrafter"/>
</dbReference>
<keyword evidence="6 10" id="KW-1133">Transmembrane helix</keyword>
<keyword evidence="4 10" id="KW-0812">Transmembrane</keyword>
<feature type="transmembrane region" description="Helical" evidence="10">
    <location>
        <begin position="207"/>
        <end position="225"/>
    </location>
</feature>
<comment type="subcellular location">
    <subcellularLocation>
        <location evidence="1">Membrane</location>
        <topology evidence="1">Multi-pass membrane protein</topology>
    </subcellularLocation>
</comment>
<dbReference type="GO" id="GO:0034626">
    <property type="term" value="P:fatty acid elongation, polyunsaturated fatty acid"/>
    <property type="evidence" value="ECO:0007669"/>
    <property type="project" value="TreeGrafter"/>
</dbReference>
<dbReference type="GO" id="GO:0009922">
    <property type="term" value="F:fatty acid elongase activity"/>
    <property type="evidence" value="ECO:0007669"/>
    <property type="project" value="UniProtKB-EC"/>
</dbReference>
<keyword evidence="3 10" id="KW-0808">Transferase</keyword>
<reference evidence="12" key="1">
    <citation type="journal article" date="2020" name="Cell">
        <title>Large-Scale Comparative Analyses of Tick Genomes Elucidate Their Genetic Diversity and Vector Capacities.</title>
        <authorList>
            <consortium name="Tick Genome and Microbiome Consortium (TIGMIC)"/>
            <person name="Jia N."/>
            <person name="Wang J."/>
            <person name="Shi W."/>
            <person name="Du L."/>
            <person name="Sun Y."/>
            <person name="Zhan W."/>
            <person name="Jiang J.F."/>
            <person name="Wang Q."/>
            <person name="Zhang B."/>
            <person name="Ji P."/>
            <person name="Bell-Sakyi L."/>
            <person name="Cui X.M."/>
            <person name="Yuan T.T."/>
            <person name="Jiang B.G."/>
            <person name="Yang W.F."/>
            <person name="Lam T.T."/>
            <person name="Chang Q.C."/>
            <person name="Ding S.J."/>
            <person name="Wang X.J."/>
            <person name="Zhu J.G."/>
            <person name="Ruan X.D."/>
            <person name="Zhao L."/>
            <person name="Wei J.T."/>
            <person name="Ye R.Z."/>
            <person name="Que T.C."/>
            <person name="Du C.H."/>
            <person name="Zhou Y.H."/>
            <person name="Cheng J.X."/>
            <person name="Dai P.F."/>
            <person name="Guo W.B."/>
            <person name="Han X.H."/>
            <person name="Huang E.J."/>
            <person name="Li L.F."/>
            <person name="Wei W."/>
            <person name="Gao Y.C."/>
            <person name="Liu J.Z."/>
            <person name="Shao H.Z."/>
            <person name="Wang X."/>
            <person name="Wang C.C."/>
            <person name="Yang T.C."/>
            <person name="Huo Q.B."/>
            <person name="Li W."/>
            <person name="Chen H.Y."/>
            <person name="Chen S.E."/>
            <person name="Zhou L.G."/>
            <person name="Ni X.B."/>
            <person name="Tian J.H."/>
            <person name="Sheng Y."/>
            <person name="Liu T."/>
            <person name="Pan Y.S."/>
            <person name="Xia L.Y."/>
            <person name="Li J."/>
            <person name="Zhao F."/>
            <person name="Cao W.C."/>
        </authorList>
    </citation>
    <scope>NUCLEOTIDE SEQUENCE</scope>
    <source>
        <strain evidence="12">Rmic-2018</strain>
    </source>
</reference>
<dbReference type="GO" id="GO:0030148">
    <property type="term" value="P:sphingolipid biosynthetic process"/>
    <property type="evidence" value="ECO:0007669"/>
    <property type="project" value="TreeGrafter"/>
</dbReference>
<dbReference type="GO" id="GO:0034625">
    <property type="term" value="P:fatty acid elongation, monounsaturated fatty acid"/>
    <property type="evidence" value="ECO:0007669"/>
    <property type="project" value="TreeGrafter"/>
</dbReference>
<dbReference type="GO" id="GO:0019367">
    <property type="term" value="P:fatty acid elongation, saturated fatty acid"/>
    <property type="evidence" value="ECO:0007669"/>
    <property type="project" value="TreeGrafter"/>
</dbReference>
<dbReference type="Proteomes" id="UP000821866">
    <property type="component" value="Unassembled WGS sequence"/>
</dbReference>
<feature type="transmembrane region" description="Helical" evidence="10">
    <location>
        <begin position="27"/>
        <end position="48"/>
    </location>
</feature>
<organism evidence="12 13">
    <name type="scientific">Rhipicephalus microplus</name>
    <name type="common">Cattle tick</name>
    <name type="synonym">Boophilus microplus</name>
    <dbReference type="NCBI Taxonomy" id="6941"/>
    <lineage>
        <taxon>Eukaryota</taxon>
        <taxon>Metazoa</taxon>
        <taxon>Ecdysozoa</taxon>
        <taxon>Arthropoda</taxon>
        <taxon>Chelicerata</taxon>
        <taxon>Arachnida</taxon>
        <taxon>Acari</taxon>
        <taxon>Parasitiformes</taxon>
        <taxon>Ixodida</taxon>
        <taxon>Ixodoidea</taxon>
        <taxon>Ixodidae</taxon>
        <taxon>Rhipicephalinae</taxon>
        <taxon>Rhipicephalus</taxon>
        <taxon>Boophilus</taxon>
    </lineage>
</organism>
<dbReference type="EC" id="2.3.1.199" evidence="10"/>
<evidence type="ECO:0000256" key="4">
    <source>
        <dbReference type="ARBA" id="ARBA00022692"/>
    </source>
</evidence>
<keyword evidence="2 10" id="KW-0444">Lipid biosynthesis</keyword>
<dbReference type="PANTHER" id="PTHR11157">
    <property type="entry name" value="FATTY ACID ACYL TRANSFERASE-RELATED"/>
    <property type="match status" value="1"/>
</dbReference>
<feature type="transmembrane region" description="Helical" evidence="10">
    <location>
        <begin position="231"/>
        <end position="253"/>
    </location>
</feature>
<dbReference type="AlphaFoldDB" id="A0A9J6DWE3"/>
<dbReference type="GO" id="GO:0005789">
    <property type="term" value="C:endoplasmic reticulum membrane"/>
    <property type="evidence" value="ECO:0007669"/>
    <property type="project" value="TreeGrafter"/>
</dbReference>
<evidence type="ECO:0000256" key="2">
    <source>
        <dbReference type="ARBA" id="ARBA00022516"/>
    </source>
</evidence>
<evidence type="ECO:0000256" key="11">
    <source>
        <dbReference type="SAM" id="MobiDB-lite"/>
    </source>
</evidence>
<proteinExistence type="inferred from homology"/>
<evidence type="ECO:0000256" key="6">
    <source>
        <dbReference type="ARBA" id="ARBA00022989"/>
    </source>
</evidence>
<feature type="region of interest" description="Disordered" evidence="11">
    <location>
        <begin position="264"/>
        <end position="293"/>
    </location>
</feature>
<evidence type="ECO:0000256" key="8">
    <source>
        <dbReference type="ARBA" id="ARBA00023136"/>
    </source>
</evidence>
<name>A0A9J6DWE3_RHIMP</name>
<evidence type="ECO:0000256" key="5">
    <source>
        <dbReference type="ARBA" id="ARBA00022832"/>
    </source>
</evidence>
<keyword evidence="13" id="KW-1185">Reference proteome</keyword>
<dbReference type="Pfam" id="PF01151">
    <property type="entry name" value="ELO"/>
    <property type="match status" value="1"/>
</dbReference>
<comment type="catalytic activity">
    <reaction evidence="10">
        <text>a very-long-chain acyl-CoA + malonyl-CoA + H(+) = a very-long-chain 3-oxoacyl-CoA + CO2 + CoA</text>
        <dbReference type="Rhea" id="RHEA:32727"/>
        <dbReference type="ChEBI" id="CHEBI:15378"/>
        <dbReference type="ChEBI" id="CHEBI:16526"/>
        <dbReference type="ChEBI" id="CHEBI:57287"/>
        <dbReference type="ChEBI" id="CHEBI:57384"/>
        <dbReference type="ChEBI" id="CHEBI:90725"/>
        <dbReference type="ChEBI" id="CHEBI:90736"/>
        <dbReference type="EC" id="2.3.1.199"/>
    </reaction>
</comment>
<evidence type="ECO:0000256" key="7">
    <source>
        <dbReference type="ARBA" id="ARBA00023098"/>
    </source>
</evidence>
<feature type="compositionally biased region" description="Polar residues" evidence="11">
    <location>
        <begin position="273"/>
        <end position="285"/>
    </location>
</feature>
<feature type="transmembrane region" description="Helical" evidence="10">
    <location>
        <begin position="69"/>
        <end position="94"/>
    </location>
</feature>
<feature type="transmembrane region" description="Helical" evidence="10">
    <location>
        <begin position="140"/>
        <end position="161"/>
    </location>
</feature>
<feature type="transmembrane region" description="Helical" evidence="10">
    <location>
        <begin position="167"/>
        <end position="187"/>
    </location>
</feature>
<sequence length="293" mass="34097">MEQGIVMHTIHQLMTIRDPRTKDWKMLHSPSFIVILLGGYLYMAKVWGPNFMKHRKPYDLKGFIRIYNLLQVLSNIYFLYRIIYYSFWAAGYSMFCQGLTYKADENARHLLNAYYWYFFVRVADFLDTLFFVLTKKFSHISVLHVTHHTIVVFNGWMFLQFGPDGQAVFGVCLNAFVHIIMYVYYFLASLGPSIQKYLWWKRYLTRIQIVQFFVMIVHASIPIFVDCGYPVVLLCIGIPQVILILGLFLNFYVQAYLSRSSGGPPKIPAPEVHSQNGDSHHSNGGNAEAKKEL</sequence>
<accession>A0A9J6DWE3</accession>
<dbReference type="VEuPathDB" id="VectorBase:LOC119170351"/>
<keyword evidence="8 10" id="KW-0472">Membrane</keyword>
<comment type="caution">
    <text evidence="12">The sequence shown here is derived from an EMBL/GenBank/DDBJ whole genome shotgun (WGS) entry which is preliminary data.</text>
</comment>